<feature type="domain" description="DUF6604" evidence="1">
    <location>
        <begin position="1"/>
        <end position="95"/>
    </location>
</feature>
<evidence type="ECO:0000259" key="1">
    <source>
        <dbReference type="Pfam" id="PF20253"/>
    </source>
</evidence>
<evidence type="ECO:0000313" key="2">
    <source>
        <dbReference type="EMBL" id="EMC91979.1"/>
    </source>
</evidence>
<reference evidence="2 3" key="1">
    <citation type="journal article" date="2012" name="PLoS Pathog.">
        <title>Diverse lifestyles and strategies of plant pathogenesis encoded in the genomes of eighteen Dothideomycetes fungi.</title>
        <authorList>
            <person name="Ohm R.A."/>
            <person name="Feau N."/>
            <person name="Henrissat B."/>
            <person name="Schoch C.L."/>
            <person name="Horwitz B.A."/>
            <person name="Barry K.W."/>
            <person name="Condon B.J."/>
            <person name="Copeland A.C."/>
            <person name="Dhillon B."/>
            <person name="Glaser F."/>
            <person name="Hesse C.N."/>
            <person name="Kosti I."/>
            <person name="LaButti K."/>
            <person name="Lindquist E.A."/>
            <person name="Lucas S."/>
            <person name="Salamov A.A."/>
            <person name="Bradshaw R.E."/>
            <person name="Ciuffetti L."/>
            <person name="Hamelin R.C."/>
            <person name="Kema G.H.J."/>
            <person name="Lawrence C."/>
            <person name="Scott J.A."/>
            <person name="Spatafora J.W."/>
            <person name="Turgeon B.G."/>
            <person name="de Wit P.J.G.M."/>
            <person name="Zhong S."/>
            <person name="Goodwin S.B."/>
            <person name="Grigoriev I.V."/>
        </authorList>
    </citation>
    <scope>NUCLEOTIDE SEQUENCE [LARGE SCALE GENOMIC DNA]</scope>
    <source>
        <strain evidence="2 3">UAMH 10762</strain>
    </source>
</reference>
<dbReference type="OrthoDB" id="5238236at2759"/>
<dbReference type="RefSeq" id="XP_007680958.1">
    <property type="nucleotide sequence ID" value="XM_007682768.1"/>
</dbReference>
<accession>M2MZ77</accession>
<sequence>MFEHLSIDEPFDSVEYSERSNQPVTSGVRYSADLSTNEGEVRVATAMLFLDAHRLRGVAQHVWRMYLEGELDPMAASLTTNSAIDVMRSIQRDFDKLIPGRVDLNEAPCHACLYLPDQQPSIARCPHSA</sequence>
<dbReference type="KEGG" id="bcom:BAUCODRAFT_39132"/>
<evidence type="ECO:0000313" key="3">
    <source>
        <dbReference type="Proteomes" id="UP000011761"/>
    </source>
</evidence>
<dbReference type="Proteomes" id="UP000011761">
    <property type="component" value="Unassembled WGS sequence"/>
</dbReference>
<gene>
    <name evidence="2" type="ORF">BAUCODRAFT_39132</name>
</gene>
<dbReference type="Pfam" id="PF20253">
    <property type="entry name" value="DUF6604"/>
    <property type="match status" value="1"/>
</dbReference>
<protein>
    <recommendedName>
        <fullName evidence="1">DUF6604 domain-containing protein</fullName>
    </recommendedName>
</protein>
<keyword evidence="3" id="KW-1185">Reference proteome</keyword>
<dbReference type="InterPro" id="IPR046539">
    <property type="entry name" value="DUF6604"/>
</dbReference>
<dbReference type="EMBL" id="KB445563">
    <property type="protein sequence ID" value="EMC91979.1"/>
    <property type="molecule type" value="Genomic_DNA"/>
</dbReference>
<dbReference type="AlphaFoldDB" id="M2MZ77"/>
<dbReference type="GeneID" id="19113724"/>
<proteinExistence type="predicted"/>
<name>M2MZ77_BAUPA</name>
<dbReference type="HOGENOM" id="CLU_1948441_0_0_1"/>
<organism evidence="2 3">
    <name type="scientific">Baudoinia panamericana (strain UAMH 10762)</name>
    <name type="common">Angels' share fungus</name>
    <name type="synonym">Baudoinia compniacensis (strain UAMH 10762)</name>
    <dbReference type="NCBI Taxonomy" id="717646"/>
    <lineage>
        <taxon>Eukaryota</taxon>
        <taxon>Fungi</taxon>
        <taxon>Dikarya</taxon>
        <taxon>Ascomycota</taxon>
        <taxon>Pezizomycotina</taxon>
        <taxon>Dothideomycetes</taxon>
        <taxon>Dothideomycetidae</taxon>
        <taxon>Mycosphaerellales</taxon>
        <taxon>Teratosphaeriaceae</taxon>
        <taxon>Baudoinia</taxon>
    </lineage>
</organism>